<dbReference type="STRING" id="104102.AtDm6_2524"/>
<dbReference type="Pfam" id="PF04966">
    <property type="entry name" value="OprB"/>
    <property type="match status" value="1"/>
</dbReference>
<protein>
    <submittedName>
        <fullName evidence="4">Porin</fullName>
    </submittedName>
</protein>
<dbReference type="InterPro" id="IPR052932">
    <property type="entry name" value="OprB_Porin"/>
</dbReference>
<dbReference type="Gene3D" id="2.40.160.180">
    <property type="entry name" value="Carbohydrate-selective porin OprB"/>
    <property type="match status" value="1"/>
</dbReference>
<dbReference type="Proteomes" id="UP000029448">
    <property type="component" value="Unassembled WGS sequence"/>
</dbReference>
<gene>
    <name evidence="4" type="ORF">AtDm6_2524</name>
</gene>
<evidence type="ECO:0000256" key="3">
    <source>
        <dbReference type="SAM" id="MobiDB-lite"/>
    </source>
</evidence>
<comment type="similarity">
    <text evidence="1 2">Belongs to the OprB family.</text>
</comment>
<feature type="chain" id="PRO_5007227520" evidence="2">
    <location>
        <begin position="28"/>
        <end position="541"/>
    </location>
</feature>
<dbReference type="GO" id="GO:0015288">
    <property type="term" value="F:porin activity"/>
    <property type="evidence" value="ECO:0007669"/>
    <property type="project" value="InterPro"/>
</dbReference>
<evidence type="ECO:0000256" key="2">
    <source>
        <dbReference type="RuleBase" id="RU363072"/>
    </source>
</evidence>
<keyword evidence="2" id="KW-0732">Signal</keyword>
<comment type="caution">
    <text evidence="4">The sequence shown here is derived from an EMBL/GenBank/DDBJ whole genome shotgun (WGS) entry which is preliminary data.</text>
</comment>
<accession>A0A094YJL0</accession>
<keyword evidence="5" id="KW-1185">Reference proteome</keyword>
<feature type="signal peptide" evidence="2">
    <location>
        <begin position="1"/>
        <end position="27"/>
    </location>
</feature>
<dbReference type="InterPro" id="IPR007049">
    <property type="entry name" value="Carb-sel_porin_OprB"/>
</dbReference>
<proteinExistence type="inferred from homology"/>
<evidence type="ECO:0000313" key="5">
    <source>
        <dbReference type="Proteomes" id="UP000029448"/>
    </source>
</evidence>
<dbReference type="GO" id="GO:0016020">
    <property type="term" value="C:membrane"/>
    <property type="evidence" value="ECO:0007669"/>
    <property type="project" value="InterPro"/>
</dbReference>
<evidence type="ECO:0000313" key="4">
    <source>
        <dbReference type="EMBL" id="KGB22220.1"/>
    </source>
</evidence>
<dbReference type="AlphaFoldDB" id="A0A094YJL0"/>
<dbReference type="PANTHER" id="PTHR37944:SF1">
    <property type="entry name" value="PORIN B"/>
    <property type="match status" value="1"/>
</dbReference>
<feature type="region of interest" description="Disordered" evidence="3">
    <location>
        <begin position="56"/>
        <end position="80"/>
    </location>
</feature>
<reference evidence="4 5" key="1">
    <citation type="submission" date="2014-06" db="EMBL/GenBank/DDBJ databases">
        <title>Functional and comparative genomic analyses of the Drosophila gut microbiota identify candidate symbiosis factors.</title>
        <authorList>
            <person name="Newell P.D."/>
            <person name="Chaston J.M."/>
            <person name="Douglas A.E."/>
        </authorList>
    </citation>
    <scope>NUCLEOTIDE SEQUENCE [LARGE SCALE GENOMIC DNA]</scope>
    <source>
        <strain evidence="4 5">DmCS_006</strain>
    </source>
</reference>
<feature type="compositionally biased region" description="Polar residues" evidence="3">
    <location>
        <begin position="68"/>
        <end position="80"/>
    </location>
</feature>
<dbReference type="PATRIC" id="fig|104102.7.peg.2496"/>
<sequence>MLFCNFRRITLSAFFPMAWMYISVAYAAPDPSVNKTSTIERGASLPIATLPKQISSHPTKRAEPVVKTENSSLTNGNLSQGVQPKPNSFWSELDVFAEDNAASSAQQRQRMGVNASALGSAWPEVRVVPKEDRLLGSLGGWRQRLSRHGFDFTLSYMVEGVANALGGRRQGFTYSHQVVMGTDFDLEKMFGFKGLSFHMLGVQRAGRSVATDYLGVTGLIQPQQDYGAGGNVLYKLVYMYFEQSLLDKKLVVDFGRLPANLKFASSYFGCYALNSVICAHPTGLSVGSKWRSWPFSQWGIMARYNPGYHLYTQAGFFEASATEGGRAGFNFSFKPLGYVVPMEAGWEPSFGRHKLSGHYKIGGYVDTSDHPDPFTSVDGRPILISHQAAKTERQRGAWYVGGDQMILRYGPAKDQGLILFGIAGWDMGASLPGQSQYTAGIISQGMFPGRVTDAISLFWSWQNVNRKITRSQELQSDLGYQTLRGGVKLPQSSFQVIELTYTAFITRGLKILPDLQYIIHPDATRTYPNALEAGFRLLAQF</sequence>
<evidence type="ECO:0000256" key="1">
    <source>
        <dbReference type="ARBA" id="ARBA00008769"/>
    </source>
</evidence>
<dbReference type="GO" id="GO:0008643">
    <property type="term" value="P:carbohydrate transport"/>
    <property type="evidence" value="ECO:0007669"/>
    <property type="project" value="InterPro"/>
</dbReference>
<dbReference type="InterPro" id="IPR038673">
    <property type="entry name" value="OprB_sf"/>
</dbReference>
<dbReference type="PANTHER" id="PTHR37944">
    <property type="entry name" value="PORIN B"/>
    <property type="match status" value="1"/>
</dbReference>
<dbReference type="EMBL" id="JOKM01000083">
    <property type="protein sequence ID" value="KGB22220.1"/>
    <property type="molecule type" value="Genomic_DNA"/>
</dbReference>
<name>A0A094YJL0_9PROT</name>
<organism evidence="4 5">
    <name type="scientific">Acetobacter tropicalis</name>
    <dbReference type="NCBI Taxonomy" id="104102"/>
    <lineage>
        <taxon>Bacteria</taxon>
        <taxon>Pseudomonadati</taxon>
        <taxon>Pseudomonadota</taxon>
        <taxon>Alphaproteobacteria</taxon>
        <taxon>Acetobacterales</taxon>
        <taxon>Acetobacteraceae</taxon>
        <taxon>Acetobacter</taxon>
    </lineage>
</organism>